<dbReference type="SUPFAM" id="SSF51735">
    <property type="entry name" value="NAD(P)-binding Rossmann-fold domains"/>
    <property type="match status" value="1"/>
</dbReference>
<sequence>MSALSATHGIMQAIFSNLFVTLPVPEKAPGLSEKTFIVTGANQGLGLEACKHLLRVGIGRLVMGVRSLDKGEAARKELLAESGRAPETIEVWQVDMASYASVEAFATRANGLARLDGVLANAGMMTTTFRRAEDGEATIVVNVVATYLLLVLLLPKLRASPAGRATFTVPNSSLHYMASTREILPLSVKKDGKTIFERLADKSTSDMKDRYNVSKLLVVFATRAFDAHLKQRSGLQGGGRVIVNTPNPSYCKSQLLRDTDQTPPPDWMARTPEMGSRALVHGLLAGPETSGQFLNNCHVLAPASFVTNKTGAKIEAAFYEELIQKLDSIVPGVSKNI</sequence>
<dbReference type="PRINTS" id="PR00081">
    <property type="entry name" value="GDHRDH"/>
</dbReference>
<organism evidence="2 3">
    <name type="scientific">Sporothrix schenckii 1099-18</name>
    <dbReference type="NCBI Taxonomy" id="1397361"/>
    <lineage>
        <taxon>Eukaryota</taxon>
        <taxon>Fungi</taxon>
        <taxon>Dikarya</taxon>
        <taxon>Ascomycota</taxon>
        <taxon>Pezizomycotina</taxon>
        <taxon>Sordariomycetes</taxon>
        <taxon>Sordariomycetidae</taxon>
        <taxon>Ophiostomatales</taxon>
        <taxon>Ophiostomataceae</taxon>
        <taxon>Sporothrix</taxon>
    </lineage>
</organism>
<dbReference type="InterPro" id="IPR036291">
    <property type="entry name" value="NAD(P)-bd_dom_sf"/>
</dbReference>
<dbReference type="AlphaFoldDB" id="A0A0F2LS62"/>
<reference evidence="2 3" key="2">
    <citation type="journal article" date="2015" name="Eukaryot. Cell">
        <title>Asexual propagation of a virulent clone complex in a human and feline outbreak of sporotrichosis.</title>
        <authorList>
            <person name="Teixeira Mde M."/>
            <person name="Rodrigues A.M."/>
            <person name="Tsui C.K."/>
            <person name="de Almeida L.G."/>
            <person name="Van Diepeningen A.D."/>
            <person name="van den Ende B.G."/>
            <person name="Fernandes G.F."/>
            <person name="Kano R."/>
            <person name="Hamelin R.C."/>
            <person name="Lopes-Bezerra L.M."/>
            <person name="Vasconcelos A.T."/>
            <person name="de Hoog S."/>
            <person name="de Camargo Z.P."/>
            <person name="Felipe M.S."/>
        </authorList>
    </citation>
    <scope>NUCLEOTIDE SEQUENCE [LARGE SCALE GENOMIC DNA]</scope>
    <source>
        <strain evidence="2 3">1099-18</strain>
    </source>
</reference>
<dbReference type="GeneID" id="27667448"/>
<dbReference type="GO" id="GO:0016491">
    <property type="term" value="F:oxidoreductase activity"/>
    <property type="evidence" value="ECO:0007669"/>
    <property type="project" value="UniProtKB-KW"/>
</dbReference>
<reference evidence="2 3" key="1">
    <citation type="journal article" date="2014" name="BMC Genomics">
        <title>Comparative genomics of the major fungal agents of human and animal Sporotrichosis: Sporothrix schenckii and Sporothrix brasiliensis.</title>
        <authorList>
            <person name="Teixeira M.M."/>
            <person name="de Almeida L.G."/>
            <person name="Kubitschek-Barreira P."/>
            <person name="Alves F.L."/>
            <person name="Kioshima E.S."/>
            <person name="Abadio A.K."/>
            <person name="Fernandes L."/>
            <person name="Derengowski L.S."/>
            <person name="Ferreira K.S."/>
            <person name="Souza R.C."/>
            <person name="Ruiz J.C."/>
            <person name="de Andrade N.C."/>
            <person name="Paes H.C."/>
            <person name="Nicola A.M."/>
            <person name="Albuquerque P."/>
            <person name="Gerber A.L."/>
            <person name="Martins V.P."/>
            <person name="Peconick L.D."/>
            <person name="Neto A.V."/>
            <person name="Chaucanez C.B."/>
            <person name="Silva P.A."/>
            <person name="Cunha O.L."/>
            <person name="de Oliveira F.F."/>
            <person name="dos Santos T.C."/>
            <person name="Barros A.L."/>
            <person name="Soares M.A."/>
            <person name="de Oliveira L.M."/>
            <person name="Marini M.M."/>
            <person name="Villalobos-Duno H."/>
            <person name="Cunha M.M."/>
            <person name="de Hoog S."/>
            <person name="da Silveira J.F."/>
            <person name="Henrissat B."/>
            <person name="Nino-Vega G.A."/>
            <person name="Cisalpino P.S."/>
            <person name="Mora-Montes H.M."/>
            <person name="Almeida S.R."/>
            <person name="Stajich J.E."/>
            <person name="Lopes-Bezerra L.M."/>
            <person name="Vasconcelos A.T."/>
            <person name="Felipe M.S."/>
        </authorList>
    </citation>
    <scope>NUCLEOTIDE SEQUENCE [LARGE SCALE GENOMIC DNA]</scope>
    <source>
        <strain evidence="2 3">1099-18</strain>
    </source>
</reference>
<dbReference type="Gene3D" id="3.40.50.720">
    <property type="entry name" value="NAD(P)-binding Rossmann-like Domain"/>
    <property type="match status" value="1"/>
</dbReference>
<dbReference type="VEuPathDB" id="FungiDB:SPSK_05424"/>
<evidence type="ECO:0000313" key="3">
    <source>
        <dbReference type="Proteomes" id="UP000033710"/>
    </source>
</evidence>
<dbReference type="KEGG" id="ssck:SPSK_05424"/>
<evidence type="ECO:0000256" key="1">
    <source>
        <dbReference type="ARBA" id="ARBA00023002"/>
    </source>
</evidence>
<evidence type="ECO:0008006" key="4">
    <source>
        <dbReference type="Google" id="ProtNLM"/>
    </source>
</evidence>
<gene>
    <name evidence="2" type="ORF">SPSK_05424</name>
</gene>
<dbReference type="EMBL" id="AXCR01000012">
    <property type="protein sequence ID" value="KJR80337.1"/>
    <property type="molecule type" value="Genomic_DNA"/>
</dbReference>
<keyword evidence="1" id="KW-0560">Oxidoreductase</keyword>
<dbReference type="PANTHER" id="PTHR43157">
    <property type="entry name" value="PHOSPHATIDYLINOSITOL-GLYCAN BIOSYNTHESIS CLASS F PROTEIN-RELATED"/>
    <property type="match status" value="1"/>
</dbReference>
<accession>A0A0F2LS62</accession>
<protein>
    <recommendedName>
        <fullName evidence="4">Short-chain dehydrogenase/reductase family protein</fullName>
    </recommendedName>
</protein>
<dbReference type="InterPro" id="IPR002347">
    <property type="entry name" value="SDR_fam"/>
</dbReference>
<comment type="caution">
    <text evidence="2">The sequence shown here is derived from an EMBL/GenBank/DDBJ whole genome shotgun (WGS) entry which is preliminary data.</text>
</comment>
<dbReference type="Proteomes" id="UP000033710">
    <property type="component" value="Unassembled WGS sequence"/>
</dbReference>
<proteinExistence type="predicted"/>
<dbReference type="Pfam" id="PF00106">
    <property type="entry name" value="adh_short"/>
    <property type="match status" value="1"/>
</dbReference>
<dbReference type="RefSeq" id="XP_016583013.1">
    <property type="nucleotide sequence ID" value="XM_016732171.1"/>
</dbReference>
<dbReference type="PANTHER" id="PTHR43157:SF31">
    <property type="entry name" value="PHOSPHATIDYLINOSITOL-GLYCAN BIOSYNTHESIS CLASS F PROTEIN"/>
    <property type="match status" value="1"/>
</dbReference>
<evidence type="ECO:0000313" key="2">
    <source>
        <dbReference type="EMBL" id="KJR80337.1"/>
    </source>
</evidence>
<name>A0A0F2LS62_SPOSC</name>
<dbReference type="OrthoDB" id="542013at2759"/>